<keyword evidence="1" id="KW-0596">Phosphopantetheine</keyword>
<dbReference type="SUPFAM" id="SSF51735">
    <property type="entry name" value="NAD(P)-binding Rossmann-fold domains"/>
    <property type="match status" value="1"/>
</dbReference>
<dbReference type="PROSITE" id="PS00606">
    <property type="entry name" value="KS3_1"/>
    <property type="match status" value="1"/>
</dbReference>
<dbReference type="InterPro" id="IPR050091">
    <property type="entry name" value="PKS_NRPS_Biosynth_Enz"/>
</dbReference>
<dbReference type="Gene3D" id="3.40.47.10">
    <property type="match status" value="1"/>
</dbReference>
<dbReference type="InterPro" id="IPR001227">
    <property type="entry name" value="Ac_transferase_dom_sf"/>
</dbReference>
<evidence type="ECO:0000256" key="3">
    <source>
        <dbReference type="ARBA" id="ARBA00022679"/>
    </source>
</evidence>
<feature type="region of interest" description="Disordered" evidence="5">
    <location>
        <begin position="281"/>
        <end position="302"/>
    </location>
</feature>
<comment type="caution">
    <text evidence="7">The sequence shown here is derived from an EMBL/GenBank/DDBJ whole genome shotgun (WGS) entry which is preliminary data.</text>
</comment>
<evidence type="ECO:0000256" key="5">
    <source>
        <dbReference type="SAM" id="MobiDB-lite"/>
    </source>
</evidence>
<evidence type="ECO:0000313" key="8">
    <source>
        <dbReference type="Proteomes" id="UP001230188"/>
    </source>
</evidence>
<feature type="compositionally biased region" description="Polar residues" evidence="5">
    <location>
        <begin position="562"/>
        <end position="571"/>
    </location>
</feature>
<keyword evidence="8" id="KW-1185">Reference proteome</keyword>
<dbReference type="SUPFAM" id="SSF52151">
    <property type="entry name" value="FabD/lysophospholipase-like"/>
    <property type="match status" value="1"/>
</dbReference>
<dbReference type="CDD" id="cd00833">
    <property type="entry name" value="PKS"/>
    <property type="match status" value="1"/>
</dbReference>
<dbReference type="GO" id="GO:0004315">
    <property type="term" value="F:3-oxoacyl-[acyl-carrier-protein] synthase activity"/>
    <property type="evidence" value="ECO:0007669"/>
    <property type="project" value="InterPro"/>
</dbReference>
<dbReference type="GO" id="GO:0006633">
    <property type="term" value="P:fatty acid biosynthetic process"/>
    <property type="evidence" value="ECO:0007669"/>
    <property type="project" value="InterPro"/>
</dbReference>
<dbReference type="SMART" id="SM00825">
    <property type="entry name" value="PKS_KS"/>
    <property type="match status" value="1"/>
</dbReference>
<dbReference type="InterPro" id="IPR016035">
    <property type="entry name" value="Acyl_Trfase/lysoPLipase"/>
</dbReference>
<accession>A0AAD7UAG2</accession>
<dbReference type="Pfam" id="PF00109">
    <property type="entry name" value="ketoacyl-synt"/>
    <property type="match status" value="1"/>
</dbReference>
<dbReference type="AlphaFoldDB" id="A0AAD7UAG2"/>
<evidence type="ECO:0000259" key="6">
    <source>
        <dbReference type="PROSITE" id="PS52004"/>
    </source>
</evidence>
<evidence type="ECO:0000313" key="7">
    <source>
        <dbReference type="EMBL" id="KAJ8600124.1"/>
    </source>
</evidence>
<dbReference type="SUPFAM" id="SSF53901">
    <property type="entry name" value="Thiolase-like"/>
    <property type="match status" value="2"/>
</dbReference>
<feature type="region of interest" description="Disordered" evidence="5">
    <location>
        <begin position="903"/>
        <end position="1002"/>
    </location>
</feature>
<protein>
    <recommendedName>
        <fullName evidence="6">Ketosynthase family 3 (KS3) domain-containing protein</fullName>
    </recommendedName>
</protein>
<evidence type="ECO:0000256" key="2">
    <source>
        <dbReference type="ARBA" id="ARBA00022553"/>
    </source>
</evidence>
<keyword evidence="3 4" id="KW-0808">Transferase</keyword>
<dbReference type="InterPro" id="IPR014030">
    <property type="entry name" value="Ketoacyl_synth_N"/>
</dbReference>
<dbReference type="Pfam" id="PF02801">
    <property type="entry name" value="Ketoacyl-synt_C"/>
    <property type="match status" value="1"/>
</dbReference>
<dbReference type="InterPro" id="IPR018201">
    <property type="entry name" value="Ketoacyl_synth_AS"/>
</dbReference>
<feature type="domain" description="Ketosynthase family 3 (KS3)" evidence="6">
    <location>
        <begin position="1"/>
        <end position="258"/>
    </location>
</feature>
<organism evidence="7 8">
    <name type="scientific">Chrysophaeum taylorii</name>
    <dbReference type="NCBI Taxonomy" id="2483200"/>
    <lineage>
        <taxon>Eukaryota</taxon>
        <taxon>Sar</taxon>
        <taxon>Stramenopiles</taxon>
        <taxon>Ochrophyta</taxon>
        <taxon>Pelagophyceae</taxon>
        <taxon>Pelagomonadales</taxon>
        <taxon>Pelagomonadaceae</taxon>
        <taxon>Chrysophaeum</taxon>
    </lineage>
</organism>
<evidence type="ECO:0000256" key="4">
    <source>
        <dbReference type="RuleBase" id="RU003694"/>
    </source>
</evidence>
<feature type="region of interest" description="Disordered" evidence="5">
    <location>
        <begin position="156"/>
        <end position="188"/>
    </location>
</feature>
<dbReference type="PROSITE" id="PS52004">
    <property type="entry name" value="KS3_2"/>
    <property type="match status" value="1"/>
</dbReference>
<dbReference type="Gene3D" id="3.90.180.10">
    <property type="entry name" value="Medium-chain alcohol dehydrogenases, catalytic domain"/>
    <property type="match status" value="1"/>
</dbReference>
<dbReference type="PANTHER" id="PTHR43775">
    <property type="entry name" value="FATTY ACID SYNTHASE"/>
    <property type="match status" value="1"/>
</dbReference>
<reference evidence="7" key="1">
    <citation type="submission" date="2023-01" db="EMBL/GenBank/DDBJ databases">
        <title>Metagenome sequencing of chrysophaentin producing Chrysophaeum taylorii.</title>
        <authorList>
            <person name="Davison J."/>
            <person name="Bewley C."/>
        </authorList>
    </citation>
    <scope>NUCLEOTIDE SEQUENCE</scope>
    <source>
        <strain evidence="7">NIES-1699</strain>
    </source>
</reference>
<comment type="similarity">
    <text evidence="4">Belongs to the thiolase-like superfamily. Beta-ketoacyl-ACP synthases family.</text>
</comment>
<dbReference type="InterPro" id="IPR014043">
    <property type="entry name" value="Acyl_transferase_dom"/>
</dbReference>
<keyword evidence="2" id="KW-0597">Phosphoprotein</keyword>
<proteinExistence type="inferred from homology"/>
<dbReference type="GO" id="GO:0004312">
    <property type="term" value="F:fatty acid synthase activity"/>
    <property type="evidence" value="ECO:0007669"/>
    <property type="project" value="TreeGrafter"/>
</dbReference>
<dbReference type="InterPro" id="IPR014031">
    <property type="entry name" value="Ketoacyl_synth_C"/>
</dbReference>
<dbReference type="SMART" id="SM00827">
    <property type="entry name" value="PKS_AT"/>
    <property type="match status" value="1"/>
</dbReference>
<feature type="compositionally biased region" description="Basic and acidic residues" evidence="5">
    <location>
        <begin position="946"/>
        <end position="961"/>
    </location>
</feature>
<evidence type="ECO:0000256" key="1">
    <source>
        <dbReference type="ARBA" id="ARBA00022450"/>
    </source>
</evidence>
<dbReference type="InterPro" id="IPR020841">
    <property type="entry name" value="PKS_Beta-ketoAc_synthase_dom"/>
</dbReference>
<gene>
    <name evidence="7" type="ORF">CTAYLR_003444</name>
</gene>
<dbReference type="PANTHER" id="PTHR43775:SF37">
    <property type="entry name" value="SI:DKEY-61P9.11"/>
    <property type="match status" value="1"/>
</dbReference>
<dbReference type="Gene3D" id="3.40.366.10">
    <property type="entry name" value="Malonyl-Coenzyme A Acyl Carrier Protein, domain 2"/>
    <property type="match status" value="1"/>
</dbReference>
<dbReference type="EMBL" id="JAQMWT010000529">
    <property type="protein sequence ID" value="KAJ8600124.1"/>
    <property type="molecule type" value="Genomic_DNA"/>
</dbReference>
<feature type="region of interest" description="Disordered" evidence="5">
    <location>
        <begin position="536"/>
        <end position="573"/>
    </location>
</feature>
<name>A0AAD7UAG2_9STRA</name>
<dbReference type="InterPro" id="IPR036291">
    <property type="entry name" value="NAD(P)-bd_dom_sf"/>
</dbReference>
<feature type="compositionally biased region" description="Low complexity" evidence="5">
    <location>
        <begin position="283"/>
        <end position="296"/>
    </location>
</feature>
<sequence length="1199" mass="126910">MSLPGLAQCVIANRVSLFLGCAGPSMAVDTACASTLTVLESGVAAIESGRCDVAIAGATNPLLIPETSVGYDEMGVLAPDGVCKAFDAHANGYARSEGYGVVVLRKLSSALQAGNPVHGVIRGVRNSHCGYTSGGLTKPSRSAQAELIRDAWRRPGSAKGRGLRRGPRDRNGIAKAFGGGGGGGGKKKVPIASSKATFGHIEPAAACVSLVEACLMIDRKTLLPQANWTQANPDMKLITIGINAFGFGGSNSHCIVQEYRDPRRAVAPGGGSSSWCFGGGGYSSRAQQQQQQQQEQEQGRPACVPLSAASAAGLSELVAKWADAEIPEASAAGVVAWLVKHCSHLQQRCCIVASSSGEFGEEALKWSSGEPRPGGGTYRLAKQASALVVFAGQGQQHADMGRELCATFEIFRATVDERRDSSEGVARLVLGEDGILPRGVARLRDLNEPADSVSIICFYHCAPRVVGRRCVVGHSLGKIAAAFASGRCSFRDDGPPRSARLRTFCTHALNSPQSVTMSGDKKQCARLEELCKQIYAPQSSDPPAPTTRPTSRTRKRNSSTSFDGPSTFSTTEKARRRIPAIRWFSTVTGDEAEATVTLTSGSPSTSRAASKAALLSAAETDDCDCAVEIAARPTLGANVSQMSAGLFKKDPPPVFGLDSKTRPNQTETEALLLVGALNATSFDLGARLNGASEVKAPADAKTAAFRDSRGRRLPQGHQKKSWELTSYVPSAAEHVVSGNAIVPAVLELVLETLGASQRLYWKTSRSSPRFRCLLLRTIHVLNARRNDETSSWRYADKDQIYARCKAMGFDYGPRGARRATSATTKRTRTSTPPTVKLAGGGFRWHPPSPASAKFDIVVTYAEDLTMPLSAVHSLFYVESHLLDAAEFDSNQIAAAFNYRRDISSHSGRPRRGRPGVRDRTPTDLAATRPKYETPALSSGGGTPDAPGRDYARRRQLPERPRGSSPTISVESTATTRRSRSMLGVQSRCPESPASEKDELPATSSMMMLEPRRRTTSTTPIVFADPDESVPETEGIELRAAAKCAELADEMIEIAAAALNFKDVVVSFSGLLEKLEVAASGARAGCRKKNNNSNFSGEEFEESSSLGSSSLLSSPLLSRGHPVVALASGCVATKVNLDPGPCSWACVATYATAFDALAFRGKLKSGNVVVVHSAASAVGQAALHLAARSGGGCVFATSGF</sequence>
<dbReference type="InterPro" id="IPR016039">
    <property type="entry name" value="Thiolase-like"/>
</dbReference>
<feature type="compositionally biased region" description="Polar residues" evidence="5">
    <location>
        <begin position="963"/>
        <end position="975"/>
    </location>
</feature>
<dbReference type="Proteomes" id="UP001230188">
    <property type="component" value="Unassembled WGS sequence"/>
</dbReference>